<reference evidence="2 3" key="1">
    <citation type="submission" date="2016-10" db="EMBL/GenBank/DDBJ databases">
        <authorList>
            <person name="de Groot N.N."/>
        </authorList>
    </citation>
    <scope>NUCLEOTIDE SEQUENCE [LARGE SCALE GENOMIC DNA]</scope>
    <source>
        <strain evidence="2 3">DSM 22489</strain>
    </source>
</reference>
<dbReference type="AlphaFoldDB" id="A0A1H6B6K5"/>
<feature type="transmembrane region" description="Helical" evidence="1">
    <location>
        <begin position="58"/>
        <end position="77"/>
    </location>
</feature>
<organism evidence="2 3">
    <name type="scientific">Bryocella elongata</name>
    <dbReference type="NCBI Taxonomy" id="863522"/>
    <lineage>
        <taxon>Bacteria</taxon>
        <taxon>Pseudomonadati</taxon>
        <taxon>Acidobacteriota</taxon>
        <taxon>Terriglobia</taxon>
        <taxon>Terriglobales</taxon>
        <taxon>Acidobacteriaceae</taxon>
        <taxon>Bryocella</taxon>
    </lineage>
</organism>
<dbReference type="EMBL" id="FNVA01000006">
    <property type="protein sequence ID" value="SEG56164.1"/>
    <property type="molecule type" value="Genomic_DNA"/>
</dbReference>
<keyword evidence="1" id="KW-0472">Membrane</keyword>
<protein>
    <submittedName>
        <fullName evidence="2">Uncharacterized protein</fullName>
    </submittedName>
</protein>
<dbReference type="Proteomes" id="UP000236728">
    <property type="component" value="Unassembled WGS sequence"/>
</dbReference>
<keyword evidence="3" id="KW-1185">Reference proteome</keyword>
<keyword evidence="1" id="KW-0812">Transmembrane</keyword>
<sequence>MAETLAELRSTVARMRRQVDKHDVDLYQGSGKDDPSLTTRMALVEDCVGKIRSHLSRIVWLLVAALITGTVDVIVHATRH</sequence>
<evidence type="ECO:0000313" key="2">
    <source>
        <dbReference type="EMBL" id="SEG56164.1"/>
    </source>
</evidence>
<accession>A0A1H6B6K5</accession>
<keyword evidence="1" id="KW-1133">Transmembrane helix</keyword>
<evidence type="ECO:0000313" key="3">
    <source>
        <dbReference type="Proteomes" id="UP000236728"/>
    </source>
</evidence>
<proteinExistence type="predicted"/>
<dbReference type="RefSeq" id="WP_160115218.1">
    <property type="nucleotide sequence ID" value="NZ_FNVA01000006.1"/>
</dbReference>
<gene>
    <name evidence="2" type="ORF">SAMN05421819_3549</name>
</gene>
<name>A0A1H6B6K5_9BACT</name>
<evidence type="ECO:0000256" key="1">
    <source>
        <dbReference type="SAM" id="Phobius"/>
    </source>
</evidence>